<dbReference type="GO" id="GO:0005518">
    <property type="term" value="F:collagen binding"/>
    <property type="evidence" value="ECO:0007669"/>
    <property type="project" value="TreeGrafter"/>
</dbReference>
<dbReference type="GO" id="GO:0005509">
    <property type="term" value="F:calcium ion binding"/>
    <property type="evidence" value="ECO:0007669"/>
    <property type="project" value="InterPro"/>
</dbReference>
<keyword evidence="6" id="KW-0325">Glycoprotein</keyword>
<keyword evidence="5" id="KW-1015">Disulfide bond</keyword>
<dbReference type="GO" id="GO:0005615">
    <property type="term" value="C:extracellular space"/>
    <property type="evidence" value="ECO:0007669"/>
    <property type="project" value="TreeGrafter"/>
</dbReference>
<keyword evidence="3 8" id="KW-0732">Signal</keyword>
<organism evidence="10">
    <name type="scientific">Haliotis discus discus</name>
    <name type="common">disc abalone</name>
    <dbReference type="NCBI Taxonomy" id="91233"/>
    <lineage>
        <taxon>Eukaryota</taxon>
        <taxon>Metazoa</taxon>
        <taxon>Spiralia</taxon>
        <taxon>Lophotrochozoa</taxon>
        <taxon>Mollusca</taxon>
        <taxon>Gastropoda</taxon>
        <taxon>Vetigastropoda</taxon>
        <taxon>Lepetellida</taxon>
        <taxon>Haliotoidea</taxon>
        <taxon>Haliotidae</taxon>
        <taxon>Haliotis</taxon>
    </lineage>
</organism>
<feature type="domain" description="SPARC/Testican calcium-binding" evidence="9">
    <location>
        <begin position="153"/>
        <end position="260"/>
    </location>
</feature>
<dbReference type="InterPro" id="IPR011992">
    <property type="entry name" value="EF-hand-dom_pair"/>
</dbReference>
<comment type="subcellular location">
    <subcellularLocation>
        <location evidence="1">Secreted</location>
    </subcellularLocation>
</comment>
<dbReference type="Gene3D" id="1.10.238.10">
    <property type="entry name" value="EF-hand"/>
    <property type="match status" value="1"/>
</dbReference>
<sequence length="284" mass="33175">MRHLLLVALLAVIFSAVFAKGGRRQQRQDVQSDIADDVEEGGEEESDENEEVDVYAEEKRLRMRIDLCKKKKCYRGEVCRLDNRQQAECVCLHECEPEVDPRYHVCSTKNQTYESECELDRDHCLCKTKQPGCSNARLNKIQLDYFGGCRKLTKCPDDEFEEFPIRMKEWLFLVMKQLASRDELGEYIDLLDKARNDANHTEAVLWKFCDLDSSPQDRQVSRRELQYIVQSLKAWEHCLVPFLSMCDQDSNRKITLTEWGARLGVNSKKISDKCIDIRARAKRH</sequence>
<evidence type="ECO:0000256" key="5">
    <source>
        <dbReference type="ARBA" id="ARBA00023157"/>
    </source>
</evidence>
<dbReference type="PANTHER" id="PTHR13866:SF14">
    <property type="entry name" value="BM-40"/>
    <property type="match status" value="1"/>
</dbReference>
<dbReference type="AlphaFoldDB" id="F2Z9K2"/>
<accession>F2Z9K2</accession>
<dbReference type="InterPro" id="IPR019577">
    <property type="entry name" value="SPARC/Testican_Ca-bd-dom"/>
</dbReference>
<dbReference type="SUPFAM" id="SSF100895">
    <property type="entry name" value="Kazal-type serine protease inhibitors"/>
    <property type="match status" value="1"/>
</dbReference>
<dbReference type="PANTHER" id="PTHR13866">
    <property type="entry name" value="SPARC OSTEONECTIN"/>
    <property type="match status" value="1"/>
</dbReference>
<evidence type="ECO:0000256" key="6">
    <source>
        <dbReference type="ARBA" id="ARBA00023180"/>
    </source>
</evidence>
<dbReference type="EMBL" id="AB600274">
    <property type="protein sequence ID" value="BAK22657.1"/>
    <property type="molecule type" value="mRNA"/>
</dbReference>
<dbReference type="InterPro" id="IPR036058">
    <property type="entry name" value="Kazal_dom_sf"/>
</dbReference>
<dbReference type="SUPFAM" id="SSF47473">
    <property type="entry name" value="EF-hand"/>
    <property type="match status" value="1"/>
</dbReference>
<keyword evidence="2" id="KW-0964">Secreted</keyword>
<dbReference type="InterPro" id="IPR018247">
    <property type="entry name" value="EF_Hand_1_Ca_BS"/>
</dbReference>
<evidence type="ECO:0000256" key="7">
    <source>
        <dbReference type="SAM" id="MobiDB-lite"/>
    </source>
</evidence>
<dbReference type="Gene3D" id="3.30.60.30">
    <property type="match status" value="1"/>
</dbReference>
<feature type="region of interest" description="Disordered" evidence="7">
    <location>
        <begin position="28"/>
        <end position="53"/>
    </location>
</feature>
<protein>
    <submittedName>
        <fullName evidence="10">Secreted protein</fullName>
    </submittedName>
</protein>
<dbReference type="GO" id="GO:0050840">
    <property type="term" value="F:extracellular matrix binding"/>
    <property type="evidence" value="ECO:0007669"/>
    <property type="project" value="TreeGrafter"/>
</dbReference>
<feature type="compositionally biased region" description="Acidic residues" evidence="7">
    <location>
        <begin position="34"/>
        <end position="53"/>
    </location>
</feature>
<evidence type="ECO:0000256" key="1">
    <source>
        <dbReference type="ARBA" id="ARBA00004613"/>
    </source>
</evidence>
<evidence type="ECO:0000256" key="8">
    <source>
        <dbReference type="SAM" id="SignalP"/>
    </source>
</evidence>
<evidence type="ECO:0000313" key="10">
    <source>
        <dbReference type="EMBL" id="BAK22657.1"/>
    </source>
</evidence>
<dbReference type="CDD" id="cd16231">
    <property type="entry name" value="EFh_SPARC_like"/>
    <property type="match status" value="1"/>
</dbReference>
<dbReference type="PROSITE" id="PS00018">
    <property type="entry name" value="EF_HAND_1"/>
    <property type="match status" value="1"/>
</dbReference>
<evidence type="ECO:0000256" key="4">
    <source>
        <dbReference type="ARBA" id="ARBA00022837"/>
    </source>
</evidence>
<gene>
    <name evidence="10" type="primary">SPARC</name>
</gene>
<reference evidence="10" key="1">
    <citation type="submission" date="2010-11" db="EMBL/GenBank/DDBJ databases">
        <title>SPARC is a common mineralization-related molecule in bivalves and gastropods.</title>
        <authorList>
            <person name="Miyamoto H."/>
            <person name="Asada F."/>
        </authorList>
    </citation>
    <scope>NUCLEOTIDE SEQUENCE</scope>
</reference>
<dbReference type="Pfam" id="PF10591">
    <property type="entry name" value="SPARC_Ca_bdg"/>
    <property type="match status" value="1"/>
</dbReference>
<feature type="signal peptide" evidence="8">
    <location>
        <begin position="1"/>
        <end position="19"/>
    </location>
</feature>
<evidence type="ECO:0000256" key="3">
    <source>
        <dbReference type="ARBA" id="ARBA00022729"/>
    </source>
</evidence>
<evidence type="ECO:0000259" key="9">
    <source>
        <dbReference type="Pfam" id="PF10591"/>
    </source>
</evidence>
<evidence type="ECO:0000256" key="2">
    <source>
        <dbReference type="ARBA" id="ARBA00022525"/>
    </source>
</evidence>
<proteinExistence type="evidence at transcript level"/>
<keyword evidence="4" id="KW-0106">Calcium</keyword>
<feature type="chain" id="PRO_5003290195" evidence="8">
    <location>
        <begin position="20"/>
        <end position="284"/>
    </location>
</feature>
<name>F2Z9K2_HALDI</name>